<protein>
    <submittedName>
        <fullName evidence="2">Uncharacterized protein</fullName>
    </submittedName>
</protein>
<organism evidence="2 3">
    <name type="scientific">Stephania yunnanensis</name>
    <dbReference type="NCBI Taxonomy" id="152371"/>
    <lineage>
        <taxon>Eukaryota</taxon>
        <taxon>Viridiplantae</taxon>
        <taxon>Streptophyta</taxon>
        <taxon>Embryophyta</taxon>
        <taxon>Tracheophyta</taxon>
        <taxon>Spermatophyta</taxon>
        <taxon>Magnoliopsida</taxon>
        <taxon>Ranunculales</taxon>
        <taxon>Menispermaceae</taxon>
        <taxon>Menispermoideae</taxon>
        <taxon>Cissampelideae</taxon>
        <taxon>Stephania</taxon>
    </lineage>
</organism>
<feature type="region of interest" description="Disordered" evidence="1">
    <location>
        <begin position="34"/>
        <end position="68"/>
    </location>
</feature>
<comment type="caution">
    <text evidence="2">The sequence shown here is derived from an EMBL/GenBank/DDBJ whole genome shotgun (WGS) entry which is preliminary data.</text>
</comment>
<feature type="compositionally biased region" description="Pro residues" evidence="1">
    <location>
        <begin position="40"/>
        <end position="51"/>
    </location>
</feature>
<proteinExistence type="predicted"/>
<name>A0AAP0EAX6_9MAGN</name>
<keyword evidence="3" id="KW-1185">Reference proteome</keyword>
<dbReference type="EMBL" id="JBBNAF010000013">
    <property type="protein sequence ID" value="KAK9087482.1"/>
    <property type="molecule type" value="Genomic_DNA"/>
</dbReference>
<dbReference type="Proteomes" id="UP001420932">
    <property type="component" value="Unassembled WGS sequence"/>
</dbReference>
<evidence type="ECO:0000256" key="1">
    <source>
        <dbReference type="SAM" id="MobiDB-lite"/>
    </source>
</evidence>
<sequence>MVRHSELDAVVQRLAQFQDFMQSQLGMRMDFGACTFQAPPSAPSPPPPPPPQEHHQQVGMDPARSPQQ</sequence>
<accession>A0AAP0EAX6</accession>
<dbReference type="AlphaFoldDB" id="A0AAP0EAX6"/>
<evidence type="ECO:0000313" key="2">
    <source>
        <dbReference type="EMBL" id="KAK9087482.1"/>
    </source>
</evidence>
<reference evidence="2 3" key="1">
    <citation type="submission" date="2024-01" db="EMBL/GenBank/DDBJ databases">
        <title>Genome assemblies of Stephania.</title>
        <authorList>
            <person name="Yang L."/>
        </authorList>
    </citation>
    <scope>NUCLEOTIDE SEQUENCE [LARGE SCALE GENOMIC DNA]</scope>
    <source>
        <strain evidence="2">YNDBR</strain>
        <tissue evidence="2">Leaf</tissue>
    </source>
</reference>
<gene>
    <name evidence="2" type="ORF">Syun_029876</name>
</gene>
<evidence type="ECO:0000313" key="3">
    <source>
        <dbReference type="Proteomes" id="UP001420932"/>
    </source>
</evidence>